<protein>
    <recommendedName>
        <fullName evidence="3">Peptidase S9 prolyl oligopeptidase catalytic domain-containing protein</fullName>
    </recommendedName>
</protein>
<dbReference type="InterPro" id="IPR005152">
    <property type="entry name" value="Lipase_secreted"/>
</dbReference>
<dbReference type="GO" id="GO:0004806">
    <property type="term" value="F:triacylglycerol lipase activity"/>
    <property type="evidence" value="ECO:0007669"/>
    <property type="project" value="InterPro"/>
</dbReference>
<dbReference type="SUPFAM" id="SSF53474">
    <property type="entry name" value="alpha/beta-Hydrolases"/>
    <property type="match status" value="1"/>
</dbReference>
<comment type="caution">
    <text evidence="1">The sequence shown here is derived from an EMBL/GenBank/DDBJ whole genome shotgun (WGS) entry which is preliminary data.</text>
</comment>
<dbReference type="PANTHER" id="PTHR34853">
    <property type="match status" value="1"/>
</dbReference>
<dbReference type="AlphaFoldDB" id="U2RNT2"/>
<dbReference type="RefSeq" id="WP_021764005.1">
    <property type="nucleotide sequence ID" value="NZ_KI272382.1"/>
</dbReference>
<sequence>QLAHTYAPELDVRAAAVAAPATDLASLLRDDIGDVSGVTIGSYAFQAYSTVYDEPLDSILTPHAITALPAMNELCLLSQNKELHTIAQPLVGRFLTSDPETAEPWAGLLAQNTPGGTALAMPLFVAQGESDKLVRPSATDTFVAAAKADGTTVTYDRIPGATHATVALRSLRSLFDWLHAVGVSGTPDATR</sequence>
<dbReference type="Gene3D" id="3.40.50.1820">
    <property type="entry name" value="alpha/beta hydrolase"/>
    <property type="match status" value="1"/>
</dbReference>
<feature type="non-terminal residue" evidence="1">
    <location>
        <position position="1"/>
    </location>
</feature>
<dbReference type="PANTHER" id="PTHR34853:SF1">
    <property type="entry name" value="LIPASE 5"/>
    <property type="match status" value="1"/>
</dbReference>
<reference evidence="1 2" key="1">
    <citation type="submission" date="2013-08" db="EMBL/GenBank/DDBJ databases">
        <authorList>
            <person name="Weinstock G."/>
            <person name="Sodergren E."/>
            <person name="Wylie T."/>
            <person name="Fulton L."/>
            <person name="Fulton R."/>
            <person name="Fronick C."/>
            <person name="O'Laughlin M."/>
            <person name="Godfrey J."/>
            <person name="Miner T."/>
            <person name="Herter B."/>
            <person name="Appelbaum E."/>
            <person name="Cordes M."/>
            <person name="Lek S."/>
            <person name="Wollam A."/>
            <person name="Pepin K.H."/>
            <person name="Palsikar V.B."/>
            <person name="Mitreva M."/>
            <person name="Wilson R.K."/>
        </authorList>
    </citation>
    <scope>NUCLEOTIDE SEQUENCE [LARGE SCALE GENOMIC DNA]</scope>
    <source>
        <strain evidence="1 2">ATCC 14665</strain>
    </source>
</reference>
<dbReference type="GO" id="GO:0016042">
    <property type="term" value="P:lipid catabolic process"/>
    <property type="evidence" value="ECO:0007669"/>
    <property type="project" value="InterPro"/>
</dbReference>
<dbReference type="PATRIC" id="fig|1358026.3.peg.2883"/>
<organism evidence="1 2">
    <name type="scientific">Leifsonia aquatica ATCC 14665</name>
    <dbReference type="NCBI Taxonomy" id="1358026"/>
    <lineage>
        <taxon>Bacteria</taxon>
        <taxon>Bacillati</taxon>
        <taxon>Actinomycetota</taxon>
        <taxon>Actinomycetes</taxon>
        <taxon>Micrococcales</taxon>
        <taxon>Microbacteriaceae</taxon>
        <taxon>Leifsonia</taxon>
    </lineage>
</organism>
<dbReference type="EMBL" id="AWVQ01000490">
    <property type="protein sequence ID" value="ERK70239.1"/>
    <property type="molecule type" value="Genomic_DNA"/>
</dbReference>
<dbReference type="Proteomes" id="UP000016605">
    <property type="component" value="Unassembled WGS sequence"/>
</dbReference>
<evidence type="ECO:0000313" key="2">
    <source>
        <dbReference type="Proteomes" id="UP000016605"/>
    </source>
</evidence>
<proteinExistence type="predicted"/>
<dbReference type="InterPro" id="IPR029058">
    <property type="entry name" value="AB_hydrolase_fold"/>
</dbReference>
<dbReference type="HOGENOM" id="CLU_1424279_0_0_11"/>
<gene>
    <name evidence="1" type="ORF">N136_03427</name>
</gene>
<evidence type="ECO:0000313" key="1">
    <source>
        <dbReference type="EMBL" id="ERK70239.1"/>
    </source>
</evidence>
<evidence type="ECO:0008006" key="3">
    <source>
        <dbReference type="Google" id="ProtNLM"/>
    </source>
</evidence>
<accession>U2RNT2</accession>
<name>U2RNT2_LEIAQ</name>